<proteinExistence type="predicted"/>
<dbReference type="OrthoDB" id="5984192at2759"/>
<dbReference type="SMART" id="SM00298">
    <property type="entry name" value="CHROMO"/>
    <property type="match status" value="1"/>
</dbReference>
<dbReference type="CDD" id="cd00024">
    <property type="entry name" value="CD_CSD"/>
    <property type="match status" value="1"/>
</dbReference>
<dbReference type="AlphaFoldDB" id="A0A6P8H7H6"/>
<dbReference type="InParanoid" id="A0A6P8H7H6"/>
<dbReference type="SUPFAM" id="SSF54160">
    <property type="entry name" value="Chromo domain-like"/>
    <property type="match status" value="1"/>
</dbReference>
<evidence type="ECO:0000313" key="4">
    <source>
        <dbReference type="Proteomes" id="UP000515163"/>
    </source>
</evidence>
<dbReference type="GO" id="GO:0005634">
    <property type="term" value="C:nucleus"/>
    <property type="evidence" value="ECO:0007669"/>
    <property type="project" value="UniProtKB-SubCell"/>
</dbReference>
<name>A0A6P8H7H6_ACTTE</name>
<dbReference type="RefSeq" id="XP_031551421.1">
    <property type="nucleotide sequence ID" value="XM_031695561.1"/>
</dbReference>
<dbReference type="Pfam" id="PF00385">
    <property type="entry name" value="Chromo"/>
    <property type="match status" value="1"/>
</dbReference>
<dbReference type="PROSITE" id="PS00598">
    <property type="entry name" value="CHROMO_1"/>
    <property type="match status" value="1"/>
</dbReference>
<dbReference type="InterPro" id="IPR023779">
    <property type="entry name" value="Chromodomain_CS"/>
</dbReference>
<comment type="subcellular location">
    <subcellularLocation>
        <location evidence="1">Nucleus</location>
    </subcellularLocation>
</comment>
<evidence type="ECO:0000313" key="5">
    <source>
        <dbReference type="RefSeq" id="XP_031551421.1"/>
    </source>
</evidence>
<keyword evidence="4" id="KW-1185">Reference proteome</keyword>
<dbReference type="InterPro" id="IPR016197">
    <property type="entry name" value="Chromo-like_dom_sf"/>
</dbReference>
<dbReference type="Proteomes" id="UP000515163">
    <property type="component" value="Unplaced"/>
</dbReference>
<protein>
    <submittedName>
        <fullName evidence="5">Uncharacterized protein LOC116288732</fullName>
    </submittedName>
</protein>
<dbReference type="Gene3D" id="2.40.50.40">
    <property type="match status" value="1"/>
</dbReference>
<organism evidence="4 5">
    <name type="scientific">Actinia tenebrosa</name>
    <name type="common">Australian red waratah sea anemone</name>
    <dbReference type="NCBI Taxonomy" id="6105"/>
    <lineage>
        <taxon>Eukaryota</taxon>
        <taxon>Metazoa</taxon>
        <taxon>Cnidaria</taxon>
        <taxon>Anthozoa</taxon>
        <taxon>Hexacorallia</taxon>
        <taxon>Actiniaria</taxon>
        <taxon>Actiniidae</taxon>
        <taxon>Actinia</taxon>
    </lineage>
</organism>
<keyword evidence="2" id="KW-0539">Nucleus</keyword>
<reference evidence="5" key="1">
    <citation type="submission" date="2025-08" db="UniProtKB">
        <authorList>
            <consortium name="RefSeq"/>
        </authorList>
    </citation>
    <scope>IDENTIFICATION</scope>
    <source>
        <tissue evidence="5">Tentacle</tissue>
    </source>
</reference>
<accession>A0A6P8H7H6</accession>
<dbReference type="GeneID" id="116288732"/>
<evidence type="ECO:0000256" key="1">
    <source>
        <dbReference type="ARBA" id="ARBA00004123"/>
    </source>
</evidence>
<dbReference type="InterPro" id="IPR023780">
    <property type="entry name" value="Chromo_domain"/>
</dbReference>
<evidence type="ECO:0000259" key="3">
    <source>
        <dbReference type="PROSITE" id="PS50013"/>
    </source>
</evidence>
<dbReference type="PROSITE" id="PS50013">
    <property type="entry name" value="CHROMO_2"/>
    <property type="match status" value="1"/>
</dbReference>
<gene>
    <name evidence="5" type="primary">LOC116288732</name>
</gene>
<evidence type="ECO:0000256" key="2">
    <source>
        <dbReference type="ARBA" id="ARBA00023242"/>
    </source>
</evidence>
<sequence>MCSVDYSYDEIQTKRRRRVKNLGVYEAERLIAQRKSPEMGNIYLVKWKGYSEFENTWEPEEHLSKSLLSYFQNPKPSEDIIQHYVDGLRRELLEALTHKLPEQTITLEFRHDVFKYLFHGKGEKRKEERNWTIYREEDFLRSQLPKNWNGIYDRHGDGVKIMFPIKMRTFLGMSPKGFHSSGNKIVEMPRLHTEKLSIKFVRITNTCRNEVA</sequence>
<dbReference type="KEGG" id="aten:116288732"/>
<dbReference type="InterPro" id="IPR000953">
    <property type="entry name" value="Chromo/chromo_shadow_dom"/>
</dbReference>
<feature type="domain" description="Chromo" evidence="3">
    <location>
        <begin position="25"/>
        <end position="84"/>
    </location>
</feature>